<dbReference type="OrthoDB" id="238783at2"/>
<accession>A0A5C1ADD7</accession>
<dbReference type="AlphaFoldDB" id="A0A5C1ADD7"/>
<keyword evidence="1" id="KW-0853">WD repeat</keyword>
<protein>
    <submittedName>
        <fullName evidence="2">WD40 repeat domain-containing protein</fullName>
    </submittedName>
</protein>
<dbReference type="SUPFAM" id="SSF50998">
    <property type="entry name" value="Quinoprotein alcohol dehydrogenase-like"/>
    <property type="match status" value="1"/>
</dbReference>
<sequence length="825" mass="88307">MLTAVLLVALFPLAPDRPLAAFGRHPLHVGPAAVAVSPDGQRIFTLSPGGIVRTLDAADGRELSRESPANPVADRVPLISADGTLAVLLSPMSSGLEIGRGLVNRQWAAIEERRSTPEAVGLSGDGQVLAAAFRHDSGVTRLRVVKGSGSLPRPVAPIGGHAHDLALSQAGDWLIALAHESEGEKNLLSSRPCQLFDVSTGLTIWSRDESFRHVLITADDRYAVLTGGSAKVPNRVVDLPDGEPARDRTPPKFAIVGPPVVSADGRMLYAATSDSVVAWDLVAGREKFRLPVKGIESPVRRMALSADGRFLVTNFDGLRKWDAATGKPLFGPPATAHAGAVRAVRFHPGGREFASLASDGSFVRWDVASARVLERIEGLKGDDLRFGPRGWQVVDFSDGVPRLTSTRTRTLSLPPVWQKQLKAAEYRHTASFLSADGETATTIVSSMLKAEVVQFTWKAVTGEPLTREELPAGGIGRWVADVSPDSRWRITGRGISHSPNGGPSESSADVVQVHRSLGNALASPIFMTDRQVAASIMTLAGLGTFANGVVGSVPDTYRCFVVELASVRPMFDAEVVGGRWHVISPDDRFLGVVRTRELSLASLISSSDPPSILPIGYVRHPAALAFAPDASLVAVGREDGAIELWAVPRPDVPPLVDVKSVWDALAQAEPRVARLLIEQLVRSPTAVGLLADKLPVTPPPKVDDIPAVIAKLDSPVFAERDAATRTLRALGRLAKVDLEATVKKTESVELRQRAEDLLKAVAASERFVPTPELVRYIRAVEVLERIGSPDAVKMLEALTVQTRDSRLSEEAAAALARLKLRDVQP</sequence>
<evidence type="ECO:0000256" key="1">
    <source>
        <dbReference type="PROSITE-ProRule" id="PRU00221"/>
    </source>
</evidence>
<evidence type="ECO:0000313" key="2">
    <source>
        <dbReference type="EMBL" id="QEL17311.1"/>
    </source>
</evidence>
<feature type="repeat" description="WD" evidence="1">
    <location>
        <begin position="623"/>
        <end position="645"/>
    </location>
</feature>
<dbReference type="EMBL" id="CP042425">
    <property type="protein sequence ID" value="QEL17311.1"/>
    <property type="molecule type" value="Genomic_DNA"/>
</dbReference>
<dbReference type="InterPro" id="IPR015943">
    <property type="entry name" value="WD40/YVTN_repeat-like_dom_sf"/>
</dbReference>
<gene>
    <name evidence="2" type="ORF">PX52LOC_04294</name>
</gene>
<dbReference type="KEGG" id="lrs:PX52LOC_04294"/>
<dbReference type="SMART" id="SM00320">
    <property type="entry name" value="WD40"/>
    <property type="match status" value="4"/>
</dbReference>
<dbReference type="Proteomes" id="UP000324974">
    <property type="component" value="Chromosome"/>
</dbReference>
<keyword evidence="3" id="KW-1185">Reference proteome</keyword>
<organism evidence="2 3">
    <name type="scientific">Limnoglobus roseus</name>
    <dbReference type="NCBI Taxonomy" id="2598579"/>
    <lineage>
        <taxon>Bacteria</taxon>
        <taxon>Pseudomonadati</taxon>
        <taxon>Planctomycetota</taxon>
        <taxon>Planctomycetia</taxon>
        <taxon>Gemmatales</taxon>
        <taxon>Gemmataceae</taxon>
        <taxon>Limnoglobus</taxon>
    </lineage>
</organism>
<dbReference type="InterPro" id="IPR001680">
    <property type="entry name" value="WD40_rpt"/>
</dbReference>
<dbReference type="InterPro" id="IPR011047">
    <property type="entry name" value="Quinoprotein_ADH-like_sf"/>
</dbReference>
<dbReference type="PANTHER" id="PTHR19879:SF9">
    <property type="entry name" value="TRANSCRIPTION INITIATION FACTOR TFIID SUBUNIT 5"/>
    <property type="match status" value="1"/>
</dbReference>
<reference evidence="3" key="1">
    <citation type="submission" date="2019-08" db="EMBL/GenBank/DDBJ databases">
        <title>Limnoglobus roseus gen. nov., sp. nov., a novel freshwater planctomycete with a giant genome from the family Gemmataceae.</title>
        <authorList>
            <person name="Kulichevskaya I.S."/>
            <person name="Naumoff D.G."/>
            <person name="Miroshnikov K."/>
            <person name="Ivanova A."/>
            <person name="Philippov D.A."/>
            <person name="Hakobyan A."/>
            <person name="Rijpstra I.C."/>
            <person name="Sinninghe Damste J.S."/>
            <person name="Liesack W."/>
            <person name="Dedysh S.N."/>
        </authorList>
    </citation>
    <scope>NUCLEOTIDE SEQUENCE [LARGE SCALE GENOMIC DNA]</scope>
    <source>
        <strain evidence="3">PX52</strain>
    </source>
</reference>
<dbReference type="PROSITE" id="PS50294">
    <property type="entry name" value="WD_REPEATS_REGION"/>
    <property type="match status" value="1"/>
</dbReference>
<dbReference type="Gene3D" id="2.130.10.10">
    <property type="entry name" value="YVTN repeat-like/Quinoprotein amine dehydrogenase"/>
    <property type="match status" value="2"/>
</dbReference>
<feature type="repeat" description="WD" evidence="1">
    <location>
        <begin position="334"/>
        <end position="375"/>
    </location>
</feature>
<proteinExistence type="predicted"/>
<evidence type="ECO:0000313" key="3">
    <source>
        <dbReference type="Proteomes" id="UP000324974"/>
    </source>
</evidence>
<name>A0A5C1ADD7_9BACT</name>
<dbReference type="Pfam" id="PF00400">
    <property type="entry name" value="WD40"/>
    <property type="match status" value="1"/>
</dbReference>
<dbReference type="PANTHER" id="PTHR19879">
    <property type="entry name" value="TRANSCRIPTION INITIATION FACTOR TFIID"/>
    <property type="match status" value="1"/>
</dbReference>
<dbReference type="RefSeq" id="WP_149111939.1">
    <property type="nucleotide sequence ID" value="NZ_CP042425.1"/>
</dbReference>
<dbReference type="PROSITE" id="PS50082">
    <property type="entry name" value="WD_REPEATS_2"/>
    <property type="match status" value="2"/>
</dbReference>